<proteinExistence type="predicted"/>
<dbReference type="EMBL" id="CZDF01000148">
    <property type="protein sequence ID" value="CUR32128.1"/>
    <property type="molecule type" value="Genomic_DNA"/>
</dbReference>
<keyword evidence="2" id="KW-1185">Reference proteome</keyword>
<dbReference type="STRING" id="671072.PL9214430100"/>
<name>A0A1J1LHZ6_9CYAN</name>
<sequence length="61" mass="7146">MNNPIECNTDSEGVNPKDFKEETSDYIDALTQYLEEEQLDIPNKYKLEEVMELLTDVVDYL</sequence>
<dbReference type="RefSeq" id="WP_072718885.1">
    <property type="nucleotide sequence ID" value="NZ_LN889796.1"/>
</dbReference>
<reference evidence="2" key="1">
    <citation type="submission" date="2015-10" db="EMBL/GenBank/DDBJ databases">
        <authorList>
            <person name="Regsiter A."/>
            <person name="william w."/>
        </authorList>
    </citation>
    <scope>NUCLEOTIDE SEQUENCE [LARGE SCALE GENOMIC DNA]</scope>
</reference>
<accession>A0A1J1LHZ6</accession>
<organism evidence="1 2">
    <name type="scientific">Planktothrix tepida PCC 9214</name>
    <dbReference type="NCBI Taxonomy" id="671072"/>
    <lineage>
        <taxon>Bacteria</taxon>
        <taxon>Bacillati</taxon>
        <taxon>Cyanobacteriota</taxon>
        <taxon>Cyanophyceae</taxon>
        <taxon>Oscillatoriophycideae</taxon>
        <taxon>Oscillatoriales</taxon>
        <taxon>Microcoleaceae</taxon>
        <taxon>Planktothrix</taxon>
    </lineage>
</organism>
<evidence type="ECO:0000313" key="1">
    <source>
        <dbReference type="EMBL" id="CUR32128.1"/>
    </source>
</evidence>
<dbReference type="AlphaFoldDB" id="A0A1J1LHZ6"/>
<protein>
    <submittedName>
        <fullName evidence="1">Uncharacterized protein</fullName>
    </submittedName>
</protein>
<evidence type="ECO:0000313" key="2">
    <source>
        <dbReference type="Proteomes" id="UP000184315"/>
    </source>
</evidence>
<gene>
    <name evidence="1" type="ORF">PL9214430100</name>
</gene>
<dbReference type="Proteomes" id="UP000184315">
    <property type="component" value="Unassembled WGS sequence"/>
</dbReference>